<reference evidence="3" key="1">
    <citation type="submission" date="2021-08" db="EMBL/GenBank/DDBJ databases">
        <title>WGS assembly of Ceratopteris richardii.</title>
        <authorList>
            <person name="Marchant D.B."/>
            <person name="Chen G."/>
            <person name="Jenkins J."/>
            <person name="Shu S."/>
            <person name="Leebens-Mack J."/>
            <person name="Grimwood J."/>
            <person name="Schmutz J."/>
            <person name="Soltis P."/>
            <person name="Soltis D."/>
            <person name="Chen Z.-H."/>
        </authorList>
    </citation>
    <scope>NUCLEOTIDE SEQUENCE</scope>
    <source>
        <strain evidence="3">Whitten #5841</strain>
        <tissue evidence="3">Leaf</tissue>
    </source>
</reference>
<dbReference type="GO" id="GO:0009451">
    <property type="term" value="P:RNA modification"/>
    <property type="evidence" value="ECO:0007669"/>
    <property type="project" value="InterPro"/>
</dbReference>
<comment type="caution">
    <text evidence="3">The sequence shown here is derived from an EMBL/GenBank/DDBJ whole genome shotgun (WGS) entry which is preliminary data.</text>
</comment>
<evidence type="ECO:0000256" key="2">
    <source>
        <dbReference type="PROSITE-ProRule" id="PRU00708"/>
    </source>
</evidence>
<dbReference type="InterPro" id="IPR046960">
    <property type="entry name" value="PPR_At4g14850-like_plant"/>
</dbReference>
<dbReference type="GO" id="GO:0048731">
    <property type="term" value="P:system development"/>
    <property type="evidence" value="ECO:0007669"/>
    <property type="project" value="UniProtKB-ARBA"/>
</dbReference>
<sequence length="650" mass="73153">MIVVPFDITRYKKELVYIGNSFIRHIYRTFTYEALCVRRYTSFQHKQHEHENQKLSQVSALQDRFKGNCTIKQLVKHGLLAEAFQLIKNMEIHDVYSWTALLSGYVNHGKAYEALNFFCCMQKESVVPTNVTFISALKACTLSLSLDWGRRIHAFIVFSELEYDVYVVSCLVDMYAKCGSIKDAAHVFSRLILRNVVSWSTMISGYVKEGQGATALGLFMQMQTEKVAPNEVTLASSISACALIPSLGKGQEIHHYSICCGFDSDNVVKNKLIDMYMKCGYVDEAQNVFDGSDKHELTAWNTMIEGYAQHGHGREAVQLFQQMIKKGVKPDKSTFLSCLKGCIQLQEKETGECIFTYIQNSDVKMDAVLGSSIINMFARCGSLENAHRVFKLLHERDVIAWTIIITAFFDHGDAEEAFRLFDQMRQARVLPDKFTYNRMINACVSLSDFRRGKKLHADIIANKLQVDTTVGSSLVDMYANFGDLEKAQEVFDSLQEKDIIAWNAMVAGYVQHGDSKHLYSLFNQMHQAGITLDKVACMSILSAYNHWGLVDEGYQLVGLLTLDPGSRMISEHCSCFIDLLGRAGHLNDVGQLIGKMPFQPSPADWMSLLGACKLFGNTGIAKTTSEKLQELQPYSAASYVLYSNTVDVDD</sequence>
<dbReference type="EMBL" id="CM035439">
    <property type="protein sequence ID" value="KAH7284253.1"/>
    <property type="molecule type" value="Genomic_DNA"/>
</dbReference>
<evidence type="ECO:0008006" key="5">
    <source>
        <dbReference type="Google" id="ProtNLM"/>
    </source>
</evidence>
<protein>
    <recommendedName>
        <fullName evidence="5">Pentatricopeptide repeat-containing protein</fullName>
    </recommendedName>
</protein>
<name>A0A8T2QLJ1_CERRI</name>
<evidence type="ECO:0000256" key="1">
    <source>
        <dbReference type="ARBA" id="ARBA00022737"/>
    </source>
</evidence>
<dbReference type="Proteomes" id="UP000825935">
    <property type="component" value="Chromosome 34"/>
</dbReference>
<dbReference type="PROSITE" id="PS51375">
    <property type="entry name" value="PPR"/>
    <property type="match status" value="5"/>
</dbReference>
<feature type="repeat" description="PPR" evidence="2">
    <location>
        <begin position="397"/>
        <end position="431"/>
    </location>
</feature>
<dbReference type="PANTHER" id="PTHR47926">
    <property type="entry name" value="PENTATRICOPEPTIDE REPEAT-CONTAINING PROTEIN"/>
    <property type="match status" value="1"/>
</dbReference>
<organism evidence="3 4">
    <name type="scientific">Ceratopteris richardii</name>
    <name type="common">Triangle waterfern</name>
    <dbReference type="NCBI Taxonomy" id="49495"/>
    <lineage>
        <taxon>Eukaryota</taxon>
        <taxon>Viridiplantae</taxon>
        <taxon>Streptophyta</taxon>
        <taxon>Embryophyta</taxon>
        <taxon>Tracheophyta</taxon>
        <taxon>Polypodiopsida</taxon>
        <taxon>Polypodiidae</taxon>
        <taxon>Polypodiales</taxon>
        <taxon>Pteridineae</taxon>
        <taxon>Pteridaceae</taxon>
        <taxon>Parkerioideae</taxon>
        <taxon>Ceratopteris</taxon>
    </lineage>
</organism>
<dbReference type="AlphaFoldDB" id="A0A8T2QLJ1"/>
<dbReference type="NCBIfam" id="TIGR00756">
    <property type="entry name" value="PPR"/>
    <property type="match status" value="5"/>
</dbReference>
<accession>A0A8T2QLJ1</accession>
<gene>
    <name evidence="3" type="ORF">KP509_34G045300</name>
</gene>
<dbReference type="InterPro" id="IPR002885">
    <property type="entry name" value="PPR_rpt"/>
</dbReference>
<evidence type="ECO:0000313" key="4">
    <source>
        <dbReference type="Proteomes" id="UP000825935"/>
    </source>
</evidence>
<dbReference type="OMA" id="HEHENQK"/>
<dbReference type="FunFam" id="1.25.40.10:FF:000158">
    <property type="entry name" value="pentatricopeptide repeat-containing protein At2g33680"/>
    <property type="match status" value="1"/>
</dbReference>
<evidence type="ECO:0000313" key="3">
    <source>
        <dbReference type="EMBL" id="KAH7284253.1"/>
    </source>
</evidence>
<keyword evidence="1" id="KW-0677">Repeat</keyword>
<feature type="repeat" description="PPR" evidence="2">
    <location>
        <begin position="195"/>
        <end position="229"/>
    </location>
</feature>
<dbReference type="SUPFAM" id="SSF48452">
    <property type="entry name" value="TPR-like"/>
    <property type="match status" value="1"/>
</dbReference>
<dbReference type="InterPro" id="IPR011990">
    <property type="entry name" value="TPR-like_helical_dom_sf"/>
</dbReference>
<proteinExistence type="predicted"/>
<feature type="repeat" description="PPR" evidence="2">
    <location>
        <begin position="94"/>
        <end position="128"/>
    </location>
</feature>
<feature type="repeat" description="PPR" evidence="2">
    <location>
        <begin position="296"/>
        <end position="330"/>
    </location>
</feature>
<dbReference type="Pfam" id="PF13041">
    <property type="entry name" value="PPR_2"/>
    <property type="match status" value="4"/>
</dbReference>
<dbReference type="FunFam" id="1.25.40.10:FF:000073">
    <property type="entry name" value="Pentatricopeptide repeat-containing protein chloroplastic"/>
    <property type="match status" value="1"/>
</dbReference>
<keyword evidence="4" id="KW-1185">Reference proteome</keyword>
<dbReference type="OrthoDB" id="1890277at2759"/>
<dbReference type="PANTHER" id="PTHR47926:SF533">
    <property type="entry name" value="DYW DOMAIN-CONTAINING PROTEIN"/>
    <property type="match status" value="1"/>
</dbReference>
<dbReference type="Pfam" id="PF01535">
    <property type="entry name" value="PPR"/>
    <property type="match status" value="3"/>
</dbReference>
<dbReference type="FunFam" id="1.25.40.10:FF:000031">
    <property type="entry name" value="Pentatricopeptide repeat-containing protein mitochondrial"/>
    <property type="match status" value="1"/>
</dbReference>
<dbReference type="Gene3D" id="1.25.40.10">
    <property type="entry name" value="Tetratricopeptide repeat domain"/>
    <property type="match status" value="5"/>
</dbReference>
<feature type="repeat" description="PPR" evidence="2">
    <location>
        <begin position="498"/>
        <end position="532"/>
    </location>
</feature>
<dbReference type="GO" id="GO:0003723">
    <property type="term" value="F:RNA binding"/>
    <property type="evidence" value="ECO:0007669"/>
    <property type="project" value="InterPro"/>
</dbReference>